<dbReference type="GO" id="GO:0000976">
    <property type="term" value="F:transcription cis-regulatory region binding"/>
    <property type="evidence" value="ECO:0007669"/>
    <property type="project" value="TreeGrafter"/>
</dbReference>
<dbReference type="SUPFAM" id="SSF53822">
    <property type="entry name" value="Periplasmic binding protein-like I"/>
    <property type="match status" value="1"/>
</dbReference>
<dbReference type="PROSITE" id="PS50943">
    <property type="entry name" value="HTH_CROC1"/>
    <property type="match status" value="1"/>
</dbReference>
<sequence length="344" mass="37841">MRATIKDVAKLAGVSIKTVSNVLNDYPYLTPETKEKVERALAELDYRPNISARNLRRGRTGLIALALPSMRSPYFAEIAHLIVKEAETRDLTVLIDCTEGAREREQLVAEGFRSHLIDGMILQPWSLTASYLRNRPDRTPLVLLGERLQRSADSVAIDSRAAAAAATEHLIGLGRRRIAVIGAPPQPQGAKRPQESGRRQQGYTDALGRANLPFDPALVVHQLEHSPEGVAAAVDELLASAGDFDALFCFNDRVALGAIRTLHSRGWRVPEDVAVVGIDDIEAARLSTPSLSTISPDKQMIARTAVDMLVERIDGLDRPARRVVAEFELVPRESTLGTRRSRRK</sequence>
<feature type="domain" description="HTH lacI-type" evidence="4">
    <location>
        <begin position="3"/>
        <end position="57"/>
    </location>
</feature>
<keyword evidence="2 6" id="KW-0238">DNA-binding</keyword>
<evidence type="ECO:0000259" key="5">
    <source>
        <dbReference type="PROSITE" id="PS50943"/>
    </source>
</evidence>
<proteinExistence type="predicted"/>
<dbReference type="EMBL" id="LT629732">
    <property type="protein sequence ID" value="SDS33398.1"/>
    <property type="molecule type" value="Genomic_DNA"/>
</dbReference>
<accession>A0A1H1RCH4</accession>
<evidence type="ECO:0000256" key="1">
    <source>
        <dbReference type="ARBA" id="ARBA00023015"/>
    </source>
</evidence>
<protein>
    <submittedName>
        <fullName evidence="6">DNA-binding transcriptional regulator, LacI/PurR family</fullName>
    </submittedName>
</protein>
<dbReference type="PANTHER" id="PTHR30146">
    <property type="entry name" value="LACI-RELATED TRANSCRIPTIONAL REPRESSOR"/>
    <property type="match status" value="1"/>
</dbReference>
<dbReference type="Pfam" id="PF00356">
    <property type="entry name" value="LacI"/>
    <property type="match status" value="1"/>
</dbReference>
<dbReference type="InterPro" id="IPR001387">
    <property type="entry name" value="Cro/C1-type_HTH"/>
</dbReference>
<dbReference type="InterPro" id="IPR046335">
    <property type="entry name" value="LacI/GalR-like_sensor"/>
</dbReference>
<dbReference type="PROSITE" id="PS00356">
    <property type="entry name" value="HTH_LACI_1"/>
    <property type="match status" value="1"/>
</dbReference>
<keyword evidence="3" id="KW-0804">Transcription</keyword>
<dbReference type="OrthoDB" id="189006at2"/>
<gene>
    <name evidence="6" type="ORF">SAMN04489717_2362</name>
</gene>
<dbReference type="InterPro" id="IPR010982">
    <property type="entry name" value="Lambda_DNA-bd_dom_sf"/>
</dbReference>
<dbReference type="AlphaFoldDB" id="A0A1H1RCH4"/>
<dbReference type="Gene3D" id="3.40.50.2300">
    <property type="match status" value="2"/>
</dbReference>
<dbReference type="PROSITE" id="PS50932">
    <property type="entry name" value="HTH_LACI_2"/>
    <property type="match status" value="1"/>
</dbReference>
<name>A0A1H1RCH4_9ACTN</name>
<feature type="domain" description="HTH cro/C1-type" evidence="5">
    <location>
        <begin position="4"/>
        <end position="47"/>
    </location>
</feature>
<dbReference type="SMART" id="SM00354">
    <property type="entry name" value="HTH_LACI"/>
    <property type="match status" value="1"/>
</dbReference>
<keyword evidence="7" id="KW-1185">Reference proteome</keyword>
<dbReference type="STRING" id="117157.SAMN04489717_2362"/>
<evidence type="ECO:0000313" key="6">
    <source>
        <dbReference type="EMBL" id="SDS33398.1"/>
    </source>
</evidence>
<dbReference type="CDD" id="cd01392">
    <property type="entry name" value="HTH_LacI"/>
    <property type="match status" value="1"/>
</dbReference>
<evidence type="ECO:0000256" key="2">
    <source>
        <dbReference type="ARBA" id="ARBA00023125"/>
    </source>
</evidence>
<dbReference type="Proteomes" id="UP000198983">
    <property type="component" value="Chromosome I"/>
</dbReference>
<dbReference type="PANTHER" id="PTHR30146:SF109">
    <property type="entry name" value="HTH-TYPE TRANSCRIPTIONAL REGULATOR GALS"/>
    <property type="match status" value="1"/>
</dbReference>
<dbReference type="Pfam" id="PF13377">
    <property type="entry name" value="Peripla_BP_3"/>
    <property type="match status" value="1"/>
</dbReference>
<organism evidence="6 7">
    <name type="scientific">Actinopolymorpha singaporensis</name>
    <dbReference type="NCBI Taxonomy" id="117157"/>
    <lineage>
        <taxon>Bacteria</taxon>
        <taxon>Bacillati</taxon>
        <taxon>Actinomycetota</taxon>
        <taxon>Actinomycetes</taxon>
        <taxon>Propionibacteriales</taxon>
        <taxon>Actinopolymorphaceae</taxon>
        <taxon>Actinopolymorpha</taxon>
    </lineage>
</organism>
<dbReference type="InterPro" id="IPR000843">
    <property type="entry name" value="HTH_LacI"/>
</dbReference>
<dbReference type="InterPro" id="IPR028082">
    <property type="entry name" value="Peripla_BP_I"/>
</dbReference>
<dbReference type="Gene3D" id="1.10.260.40">
    <property type="entry name" value="lambda repressor-like DNA-binding domains"/>
    <property type="match status" value="1"/>
</dbReference>
<keyword evidence="1" id="KW-0805">Transcription regulation</keyword>
<evidence type="ECO:0000313" key="7">
    <source>
        <dbReference type="Proteomes" id="UP000198983"/>
    </source>
</evidence>
<dbReference type="GO" id="GO:0003700">
    <property type="term" value="F:DNA-binding transcription factor activity"/>
    <property type="evidence" value="ECO:0007669"/>
    <property type="project" value="TreeGrafter"/>
</dbReference>
<dbReference type="CDD" id="cd06267">
    <property type="entry name" value="PBP1_LacI_sugar_binding-like"/>
    <property type="match status" value="1"/>
</dbReference>
<evidence type="ECO:0000256" key="3">
    <source>
        <dbReference type="ARBA" id="ARBA00023163"/>
    </source>
</evidence>
<evidence type="ECO:0000259" key="4">
    <source>
        <dbReference type="PROSITE" id="PS50932"/>
    </source>
</evidence>
<reference evidence="6 7" key="1">
    <citation type="submission" date="2016-10" db="EMBL/GenBank/DDBJ databases">
        <authorList>
            <person name="de Groot N.N."/>
        </authorList>
    </citation>
    <scope>NUCLEOTIDE SEQUENCE [LARGE SCALE GENOMIC DNA]</scope>
    <source>
        <strain evidence="6 7">DSM 22024</strain>
    </source>
</reference>
<dbReference type="PRINTS" id="PR00036">
    <property type="entry name" value="HTHLACI"/>
</dbReference>
<dbReference type="RefSeq" id="WP_092653180.1">
    <property type="nucleotide sequence ID" value="NZ_LT629732.1"/>
</dbReference>
<dbReference type="SUPFAM" id="SSF47413">
    <property type="entry name" value="lambda repressor-like DNA-binding domains"/>
    <property type="match status" value="1"/>
</dbReference>